<dbReference type="InterPro" id="IPR032675">
    <property type="entry name" value="LRR_dom_sf"/>
</dbReference>
<sequence>MDMIAEKKKIRYETNSDEPDRISNLPDSIKQHILSFVETREAVRTSILSSSWRALSESLPTLNLPGHCFYSSAMNEQLPDWDDKDDARKAKREKILRVRTSFYAFLDRALGSCMGMDKLNIYILGFDLELKSRLDGWLAGAVRRGVKELGLQIHSRRDARYNFPKSVLVSGVIQKLKLASCELSSSCMVDGQLPCLREIRLEYVNADDAFMVSLLASCPNLEKLSLKDCEGLTRLEIFDLSKLEKVCFEHCGGEVEVIQIEAPNLCEFSYVSYGEYDPEFDFGACKKLKLLDLHGSQLDDDDLNDILNNHPILERLALNYCPNVYHVDISSQNLVDLVFDECRDLQKVRIDTPNLKSFFYNGEDPLTFVCKGPTLKLKNASVFLKPDYRGEVWFNGLLKFLAKLSCTENLSLEVAYEKDLIIPESVRMNCRPPLHAVKHLDVGFRLSRLKHPVQVIESLLWLAPHPEAISICGTEFSALKKLEFTYEKPMRGKKKCGCWKSLSVNCWRHSLAKVCVENKGAHADDTQLAHFFDKERIDAKLEFSSKNVSSDFYF</sequence>
<dbReference type="OrthoDB" id="1939276at2759"/>
<dbReference type="EMBL" id="OOIL02004067">
    <property type="protein sequence ID" value="VFQ90383.1"/>
    <property type="molecule type" value="Genomic_DNA"/>
</dbReference>
<dbReference type="InterPro" id="IPR053772">
    <property type="entry name" value="At1g61320/At1g61330-like"/>
</dbReference>
<dbReference type="PANTHER" id="PTHR34145:SF51">
    <property type="entry name" value="FBD DOMAIN-CONTAINING PROTEIN"/>
    <property type="match status" value="1"/>
</dbReference>
<evidence type="ECO:0000259" key="1">
    <source>
        <dbReference type="PROSITE" id="PS50181"/>
    </source>
</evidence>
<protein>
    <recommendedName>
        <fullName evidence="1">F-box domain-containing protein</fullName>
    </recommendedName>
</protein>
<dbReference type="InterPro" id="IPR036047">
    <property type="entry name" value="F-box-like_dom_sf"/>
</dbReference>
<dbReference type="Pfam" id="PF00646">
    <property type="entry name" value="F-box"/>
    <property type="match status" value="1"/>
</dbReference>
<evidence type="ECO:0000313" key="2">
    <source>
        <dbReference type="EMBL" id="VFQ90383.1"/>
    </source>
</evidence>
<dbReference type="Gene3D" id="1.20.1280.50">
    <property type="match status" value="1"/>
</dbReference>
<dbReference type="SUPFAM" id="SSF52047">
    <property type="entry name" value="RNI-like"/>
    <property type="match status" value="1"/>
</dbReference>
<dbReference type="Pfam" id="PF23622">
    <property type="entry name" value="LRR_At1g61320_AtMIF1"/>
    <property type="match status" value="2"/>
</dbReference>
<reference evidence="3 4" key="1">
    <citation type="submission" date="2018-04" db="EMBL/GenBank/DDBJ databases">
        <authorList>
            <person name="Vogel A."/>
        </authorList>
    </citation>
    <scope>NUCLEOTIDE SEQUENCE [LARGE SCALE GENOMIC DNA]</scope>
</reference>
<dbReference type="AlphaFoldDB" id="A0A484MQV9"/>
<dbReference type="Proteomes" id="UP000595140">
    <property type="component" value="Unassembled WGS sequence"/>
</dbReference>
<proteinExistence type="predicted"/>
<dbReference type="InterPro" id="IPR053781">
    <property type="entry name" value="F-box_AtFBL13-like"/>
</dbReference>
<evidence type="ECO:0000313" key="4">
    <source>
        <dbReference type="Proteomes" id="UP000595140"/>
    </source>
</evidence>
<name>A0A484MQV9_9ASTE</name>
<dbReference type="PANTHER" id="PTHR34145">
    <property type="entry name" value="OS02G0105600 PROTEIN"/>
    <property type="match status" value="1"/>
</dbReference>
<dbReference type="PROSITE" id="PS50181">
    <property type="entry name" value="FBOX"/>
    <property type="match status" value="1"/>
</dbReference>
<dbReference type="Gene3D" id="3.80.10.10">
    <property type="entry name" value="Ribonuclease Inhibitor"/>
    <property type="match status" value="1"/>
</dbReference>
<keyword evidence="4" id="KW-1185">Reference proteome</keyword>
<dbReference type="InterPro" id="IPR055357">
    <property type="entry name" value="LRR_At1g61320_AtMIF1"/>
</dbReference>
<accession>A0A484MQV9</accession>
<dbReference type="SUPFAM" id="SSF81383">
    <property type="entry name" value="F-box domain"/>
    <property type="match status" value="1"/>
</dbReference>
<dbReference type="InterPro" id="IPR001810">
    <property type="entry name" value="F-box_dom"/>
</dbReference>
<feature type="domain" description="F-box" evidence="1">
    <location>
        <begin position="19"/>
        <end position="73"/>
    </location>
</feature>
<dbReference type="EMBL" id="OOIL02004067">
    <property type="protein sequence ID" value="VFQ90398.1"/>
    <property type="molecule type" value="Genomic_DNA"/>
</dbReference>
<organism evidence="3 4">
    <name type="scientific">Cuscuta campestris</name>
    <dbReference type="NCBI Taxonomy" id="132261"/>
    <lineage>
        <taxon>Eukaryota</taxon>
        <taxon>Viridiplantae</taxon>
        <taxon>Streptophyta</taxon>
        <taxon>Embryophyta</taxon>
        <taxon>Tracheophyta</taxon>
        <taxon>Spermatophyta</taxon>
        <taxon>Magnoliopsida</taxon>
        <taxon>eudicotyledons</taxon>
        <taxon>Gunneridae</taxon>
        <taxon>Pentapetalae</taxon>
        <taxon>asterids</taxon>
        <taxon>lamiids</taxon>
        <taxon>Solanales</taxon>
        <taxon>Convolvulaceae</taxon>
        <taxon>Cuscuteae</taxon>
        <taxon>Cuscuta</taxon>
        <taxon>Cuscuta subgen. Grammica</taxon>
        <taxon>Cuscuta sect. Cleistogrammica</taxon>
    </lineage>
</organism>
<dbReference type="CDD" id="cd22160">
    <property type="entry name" value="F-box_AtFBL13-like"/>
    <property type="match status" value="1"/>
</dbReference>
<evidence type="ECO:0000313" key="3">
    <source>
        <dbReference type="EMBL" id="VFQ90398.1"/>
    </source>
</evidence>
<gene>
    <name evidence="2" type="ORF">CCAM_LOCUS32159</name>
    <name evidence="3" type="ORF">CCAM_LOCUS32174</name>
</gene>